<gene>
    <name evidence="1" type="ORF">OPT61_g1801</name>
</gene>
<dbReference type="EMBL" id="JAPHNI010000076">
    <property type="protein sequence ID" value="KAJ8116855.1"/>
    <property type="molecule type" value="Genomic_DNA"/>
</dbReference>
<dbReference type="Proteomes" id="UP001153331">
    <property type="component" value="Unassembled WGS sequence"/>
</dbReference>
<keyword evidence="2" id="KW-1185">Reference proteome</keyword>
<organism evidence="1 2">
    <name type="scientific">Boeremia exigua</name>
    <dbReference type="NCBI Taxonomy" id="749465"/>
    <lineage>
        <taxon>Eukaryota</taxon>
        <taxon>Fungi</taxon>
        <taxon>Dikarya</taxon>
        <taxon>Ascomycota</taxon>
        <taxon>Pezizomycotina</taxon>
        <taxon>Dothideomycetes</taxon>
        <taxon>Pleosporomycetidae</taxon>
        <taxon>Pleosporales</taxon>
        <taxon>Pleosporineae</taxon>
        <taxon>Didymellaceae</taxon>
        <taxon>Boeremia</taxon>
    </lineage>
</organism>
<evidence type="ECO:0000313" key="1">
    <source>
        <dbReference type="EMBL" id="KAJ8116855.1"/>
    </source>
</evidence>
<reference evidence="1" key="1">
    <citation type="submission" date="2022-11" db="EMBL/GenBank/DDBJ databases">
        <title>Genome Sequence of Boeremia exigua.</title>
        <authorList>
            <person name="Buettner E."/>
        </authorList>
    </citation>
    <scope>NUCLEOTIDE SEQUENCE</scope>
    <source>
        <strain evidence="1">CU02</strain>
    </source>
</reference>
<accession>A0ACC2INR4</accession>
<name>A0ACC2INR4_9PLEO</name>
<protein>
    <submittedName>
        <fullName evidence="1">Uncharacterized protein</fullName>
    </submittedName>
</protein>
<sequence length="598" mass="69022">MAEAATYVYEPLDRSLSQIRLIAITPTADGPVHCTLKCVNLDTGSLPDYRALSYVWGPTSPTQRIYIDDRSLTVRQNLYDFLLSFRKRSYNFRGNGVYQDEVQWLWVDQICINQSVVEERNHQVNMMSAIYTKATYVYLDSTIVLQHFFNNPYWQRLWIVQEVMLARYIRIICGDEFLAWEVLSRFCTCDEVRSLIAPGLHIPVQTRWIADHALSPELYDLGELLDTFSQSQCENPLDKIFGLQGLLKQRERTKIDYMRSVEEVYFEAAYVICEGPQILQSKWFGRYYGEIDFCGSVNEISSIAASTLAGFVAEVSSTRRKLMEVLVDFSDRAARNVRPKELEETWASKEKARIAFYNEFKRRLIRPYFESASYWIDALGCEPWKVRTIGPLAELVVSTFHERTRHISGYHWQMRIFITQGYRFIDGPLRQTKSAQGDSIEYILERDPAWFARPLGDTDVEAQFSTEGAEMRKLTVVFSATSSGLVSMMIAIDFQGIMEKTRKIRFLSFKLDHNGGDVPRMCTKGTCQIFAAHEVIPKAFTVQDPEGVLSSFHSVLATSFVDLGRGRLRRVLTRKERPKDTSDDEPWCWRFLAVGFSE</sequence>
<comment type="caution">
    <text evidence="1">The sequence shown here is derived from an EMBL/GenBank/DDBJ whole genome shotgun (WGS) entry which is preliminary data.</text>
</comment>
<proteinExistence type="predicted"/>
<evidence type="ECO:0000313" key="2">
    <source>
        <dbReference type="Proteomes" id="UP001153331"/>
    </source>
</evidence>